<proteinExistence type="predicted"/>
<reference evidence="2 3" key="1">
    <citation type="submission" date="2020-08" db="EMBL/GenBank/DDBJ databases">
        <title>A novel species.</title>
        <authorList>
            <person name="Gao J."/>
        </authorList>
    </citation>
    <scope>NUCLEOTIDE SEQUENCE [LARGE SCALE GENOMIC DNA]</scope>
    <source>
        <strain evidence="2 3">CRXT-G-22</strain>
    </source>
</reference>
<name>A0A7H0IQQ1_9ACTN</name>
<dbReference type="KEGG" id="sroi:IAG44_40725"/>
<evidence type="ECO:0000313" key="3">
    <source>
        <dbReference type="Proteomes" id="UP000516052"/>
    </source>
</evidence>
<gene>
    <name evidence="2" type="ORF">IAG44_40725</name>
</gene>
<dbReference type="SUPFAM" id="SSF48576">
    <property type="entry name" value="Terpenoid synthases"/>
    <property type="match status" value="1"/>
</dbReference>
<dbReference type="Pfam" id="PF19086">
    <property type="entry name" value="Terpene_syn_C_2"/>
    <property type="match status" value="1"/>
</dbReference>
<evidence type="ECO:0000313" key="2">
    <source>
        <dbReference type="EMBL" id="QNP75117.1"/>
    </source>
</evidence>
<dbReference type="RefSeq" id="WP_187752038.1">
    <property type="nucleotide sequence ID" value="NZ_CP060828.1"/>
</dbReference>
<dbReference type="AlphaFoldDB" id="A0A7H0IQQ1"/>
<dbReference type="Gene3D" id="1.10.600.10">
    <property type="entry name" value="Farnesyl Diphosphate Synthase"/>
    <property type="match status" value="1"/>
</dbReference>
<keyword evidence="3" id="KW-1185">Reference proteome</keyword>
<accession>A0A7H0IQQ1</accession>
<dbReference type="Proteomes" id="UP000516052">
    <property type="component" value="Chromosome"/>
</dbReference>
<dbReference type="InterPro" id="IPR008949">
    <property type="entry name" value="Isoprenoid_synthase_dom_sf"/>
</dbReference>
<dbReference type="EMBL" id="CP060828">
    <property type="protein sequence ID" value="QNP75117.1"/>
    <property type="molecule type" value="Genomic_DNA"/>
</dbReference>
<feature type="region of interest" description="Disordered" evidence="1">
    <location>
        <begin position="339"/>
        <end position="359"/>
    </location>
</feature>
<organism evidence="2 3">
    <name type="scientific">Streptomyces roseirectus</name>
    <dbReference type="NCBI Taxonomy" id="2768066"/>
    <lineage>
        <taxon>Bacteria</taxon>
        <taxon>Bacillati</taxon>
        <taxon>Actinomycetota</taxon>
        <taxon>Actinomycetes</taxon>
        <taxon>Kitasatosporales</taxon>
        <taxon>Streptomycetaceae</taxon>
        <taxon>Streptomyces</taxon>
    </lineage>
</organism>
<sequence length="359" mass="41002">MKTPDGEARIPEFHIPVPYECNPLLEQASCAMWEWLDHYDLMATERARQRTRQSLPDLSAAITWTRAGTDLLSLYACWLGWAFRVDDQLDEDDRFQRLQAREAAIADFCAILHGGQPAVPSALTDALKDLCARTSRLGPKPWHAMFVHHIEQFFHTYVQEARLDRLGRTPNLRQHVDRRVYSVGMLWMWDLGEATLTRFLPDTIRNNDALFRLRRAAALQIAFVNDVFGAVRDDFTGYQHNAVGLLRARDGLSYQEAFDAVGAMADDQMAVFLREHALFEDDLTRNGPPGHTREAVLQHLQQITVSIRGQHAWHATVATQRYALDDLLNASPDELGSYPDDLLTHYKNRQQPNPAPYRA</sequence>
<evidence type="ECO:0000256" key="1">
    <source>
        <dbReference type="SAM" id="MobiDB-lite"/>
    </source>
</evidence>
<protein>
    <submittedName>
        <fullName evidence="2">Sesquiterpene cyclase</fullName>
    </submittedName>
</protein>